<name>W4LA13_9BACT</name>
<comment type="caution">
    <text evidence="1">The sequence shown here is derived from an EMBL/GenBank/DDBJ whole genome shotgun (WGS) entry which is preliminary data.</text>
</comment>
<gene>
    <name evidence="1" type="ORF">ETSY2_50220</name>
</gene>
<dbReference type="HOGENOM" id="CLU_2104523_0_0_7"/>
<dbReference type="AlphaFoldDB" id="W4LA13"/>
<dbReference type="Proteomes" id="UP000019140">
    <property type="component" value="Unassembled WGS sequence"/>
</dbReference>
<dbReference type="EMBL" id="AZHX01002513">
    <property type="protein sequence ID" value="ETW94171.1"/>
    <property type="molecule type" value="Genomic_DNA"/>
</dbReference>
<evidence type="ECO:0000313" key="1">
    <source>
        <dbReference type="EMBL" id="ETW94171.1"/>
    </source>
</evidence>
<sequence>MHATCIIDKQEIKSAQTDFRPGYQLATFTSLQRRHYFLLRNTTKDGKRNFSANSHGGHIINNNFAFRGDTSADVYLDADASSGPIFSITLPMAKQFDEERGLEYLREIIHCRFNN</sequence>
<proteinExistence type="predicted"/>
<accession>W4LA13</accession>
<organism evidence="1 2">
    <name type="scientific">Candidatus Entotheonella gemina</name>
    <dbReference type="NCBI Taxonomy" id="1429439"/>
    <lineage>
        <taxon>Bacteria</taxon>
        <taxon>Pseudomonadati</taxon>
        <taxon>Nitrospinota/Tectimicrobiota group</taxon>
        <taxon>Candidatus Tectimicrobiota</taxon>
        <taxon>Candidatus Entotheonellia</taxon>
        <taxon>Candidatus Entotheonellales</taxon>
        <taxon>Candidatus Entotheonellaceae</taxon>
        <taxon>Candidatus Entotheonella</taxon>
    </lineage>
</organism>
<evidence type="ECO:0000313" key="2">
    <source>
        <dbReference type="Proteomes" id="UP000019140"/>
    </source>
</evidence>
<keyword evidence="2" id="KW-1185">Reference proteome</keyword>
<reference evidence="1 2" key="1">
    <citation type="journal article" date="2014" name="Nature">
        <title>An environmental bacterial taxon with a large and distinct metabolic repertoire.</title>
        <authorList>
            <person name="Wilson M.C."/>
            <person name="Mori T."/>
            <person name="Ruckert C."/>
            <person name="Uria A.R."/>
            <person name="Helf M.J."/>
            <person name="Takada K."/>
            <person name="Gernert C."/>
            <person name="Steffens U.A."/>
            <person name="Heycke N."/>
            <person name="Schmitt S."/>
            <person name="Rinke C."/>
            <person name="Helfrich E.J."/>
            <person name="Brachmann A.O."/>
            <person name="Gurgui C."/>
            <person name="Wakimoto T."/>
            <person name="Kracht M."/>
            <person name="Crusemann M."/>
            <person name="Hentschel U."/>
            <person name="Abe I."/>
            <person name="Matsunaga S."/>
            <person name="Kalinowski J."/>
            <person name="Takeyama H."/>
            <person name="Piel J."/>
        </authorList>
    </citation>
    <scope>NUCLEOTIDE SEQUENCE [LARGE SCALE GENOMIC DNA]</scope>
    <source>
        <strain evidence="2">TSY2</strain>
    </source>
</reference>
<protein>
    <submittedName>
        <fullName evidence="1">Uncharacterized protein</fullName>
    </submittedName>
</protein>